<sequence length="170" mass="18663">MKKLLLIASCGLLFGCSWSDRSASSEVKKEMWCALNSSATAVGSEGPYVKIESGDIHIASKKLQAATQQLLKSRDFLEIPQAMAKTLAPSLGDRKREGLYYYLVRAAALYDESSESLDDLQFNVVYFPHTKTLNVYFFGLGAEATPKNLALLIAIKHHISKVNSLCEIAA</sequence>
<proteinExistence type="predicted"/>
<keyword evidence="2" id="KW-1185">Reference proteome</keyword>
<comment type="caution">
    <text evidence="1">The sequence shown here is derived from an EMBL/GenBank/DDBJ whole genome shotgun (WGS) entry which is preliminary data.</text>
</comment>
<reference evidence="1 2" key="1">
    <citation type="submission" date="2023-07" db="EMBL/GenBank/DDBJ databases">
        <title>Sorghum-associated microbial communities from plants grown in Nebraska, USA.</title>
        <authorList>
            <person name="Schachtman D."/>
        </authorList>
    </citation>
    <scope>NUCLEOTIDE SEQUENCE [LARGE SCALE GENOMIC DNA]</scope>
    <source>
        <strain evidence="1 2">DS1781</strain>
    </source>
</reference>
<dbReference type="Proteomes" id="UP001184230">
    <property type="component" value="Unassembled WGS sequence"/>
</dbReference>
<accession>A0ABU1NJ44</accession>
<evidence type="ECO:0000313" key="1">
    <source>
        <dbReference type="EMBL" id="MDR6538475.1"/>
    </source>
</evidence>
<evidence type="ECO:0000313" key="2">
    <source>
        <dbReference type="Proteomes" id="UP001184230"/>
    </source>
</evidence>
<dbReference type="RefSeq" id="WP_309905292.1">
    <property type="nucleotide sequence ID" value="NZ_JAVDRF010000010.1"/>
</dbReference>
<gene>
    <name evidence="1" type="ORF">J2739_004264</name>
</gene>
<dbReference type="EMBL" id="JAVDRF010000010">
    <property type="protein sequence ID" value="MDR6538475.1"/>
    <property type="molecule type" value="Genomic_DNA"/>
</dbReference>
<organism evidence="1 2">
    <name type="scientific">Variovorax soli</name>
    <dbReference type="NCBI Taxonomy" id="376815"/>
    <lineage>
        <taxon>Bacteria</taxon>
        <taxon>Pseudomonadati</taxon>
        <taxon>Pseudomonadota</taxon>
        <taxon>Betaproteobacteria</taxon>
        <taxon>Burkholderiales</taxon>
        <taxon>Comamonadaceae</taxon>
        <taxon>Variovorax</taxon>
    </lineage>
</organism>
<name>A0ABU1NJ44_9BURK</name>
<dbReference type="PROSITE" id="PS51257">
    <property type="entry name" value="PROKAR_LIPOPROTEIN"/>
    <property type="match status" value="1"/>
</dbReference>
<protein>
    <recommendedName>
        <fullName evidence="3">Lipoprotein</fullName>
    </recommendedName>
</protein>
<evidence type="ECO:0008006" key="3">
    <source>
        <dbReference type="Google" id="ProtNLM"/>
    </source>
</evidence>